<keyword evidence="2" id="KW-1185">Reference proteome</keyword>
<accession>A0ACB7Z7C8</accession>
<gene>
    <name evidence="1" type="ORF">Vadar_031050</name>
</gene>
<evidence type="ECO:0000313" key="2">
    <source>
        <dbReference type="Proteomes" id="UP000828048"/>
    </source>
</evidence>
<reference evidence="1 2" key="1">
    <citation type="journal article" date="2021" name="Hortic Res">
        <title>High-quality reference genome and annotation aids understanding of berry development for evergreen blueberry (Vaccinium darrowii).</title>
        <authorList>
            <person name="Yu J."/>
            <person name="Hulse-Kemp A.M."/>
            <person name="Babiker E."/>
            <person name="Staton M."/>
        </authorList>
    </citation>
    <scope>NUCLEOTIDE SEQUENCE [LARGE SCALE GENOMIC DNA]</scope>
    <source>
        <strain evidence="2">cv. NJ 8807/NJ 8810</strain>
        <tissue evidence="1">Young leaf</tissue>
    </source>
</reference>
<proteinExistence type="predicted"/>
<comment type="caution">
    <text evidence="1">The sequence shown here is derived from an EMBL/GenBank/DDBJ whole genome shotgun (WGS) entry which is preliminary data.</text>
</comment>
<sequence>MVHDQKQVLESKLLESCSVEDELEEKILEAVNLLMTFKEKRDKLQIEHDKFAAMLLPSYLQVIPAFAYTLEVQVISNA</sequence>
<dbReference type="Proteomes" id="UP000828048">
    <property type="component" value="Chromosome 4"/>
</dbReference>
<dbReference type="EMBL" id="CM037154">
    <property type="protein sequence ID" value="KAH7861803.1"/>
    <property type="molecule type" value="Genomic_DNA"/>
</dbReference>
<evidence type="ECO:0000313" key="1">
    <source>
        <dbReference type="EMBL" id="KAH7861803.1"/>
    </source>
</evidence>
<organism evidence="1 2">
    <name type="scientific">Vaccinium darrowii</name>
    <dbReference type="NCBI Taxonomy" id="229202"/>
    <lineage>
        <taxon>Eukaryota</taxon>
        <taxon>Viridiplantae</taxon>
        <taxon>Streptophyta</taxon>
        <taxon>Embryophyta</taxon>
        <taxon>Tracheophyta</taxon>
        <taxon>Spermatophyta</taxon>
        <taxon>Magnoliopsida</taxon>
        <taxon>eudicotyledons</taxon>
        <taxon>Gunneridae</taxon>
        <taxon>Pentapetalae</taxon>
        <taxon>asterids</taxon>
        <taxon>Ericales</taxon>
        <taxon>Ericaceae</taxon>
        <taxon>Vaccinioideae</taxon>
        <taxon>Vaccinieae</taxon>
        <taxon>Vaccinium</taxon>
    </lineage>
</organism>
<name>A0ACB7Z7C8_9ERIC</name>
<protein>
    <submittedName>
        <fullName evidence="1">Uncharacterized protein</fullName>
    </submittedName>
</protein>